<evidence type="ECO:0000256" key="3">
    <source>
        <dbReference type="HAMAP-Rule" id="MF_00187"/>
    </source>
</evidence>
<comment type="caution">
    <text evidence="3">Lacks conserved residue(s) required for the propagation of feature annotation.</text>
</comment>
<name>A0A933VTU3_RHOPL</name>
<reference evidence="4" key="1">
    <citation type="submission" date="2020-07" db="EMBL/GenBank/DDBJ databases">
        <title>Huge and variable diversity of episymbiotic CPR bacteria and DPANN archaea in groundwater ecosystems.</title>
        <authorList>
            <person name="He C.Y."/>
            <person name="Keren R."/>
            <person name="Whittaker M."/>
            <person name="Farag I.F."/>
            <person name="Doudna J."/>
            <person name="Cate J.H.D."/>
            <person name="Banfield J.F."/>
        </authorList>
    </citation>
    <scope>NUCLEOTIDE SEQUENCE</scope>
    <source>
        <strain evidence="4">NC_groundwater_1818_Pr3_B-0.1um_66_35</strain>
    </source>
</reference>
<comment type="similarity">
    <text evidence="3">Belongs to the FdhD family.</text>
</comment>
<dbReference type="PANTHER" id="PTHR30592:SF1">
    <property type="entry name" value="SULFUR CARRIER PROTEIN FDHD"/>
    <property type="match status" value="1"/>
</dbReference>
<comment type="caution">
    <text evidence="4">The sequence shown here is derived from an EMBL/GenBank/DDBJ whole genome shotgun (WGS) entry which is preliminary data.</text>
</comment>
<dbReference type="Pfam" id="PF02634">
    <property type="entry name" value="FdhD-NarQ"/>
    <property type="match status" value="1"/>
</dbReference>
<organism evidence="4 5">
    <name type="scientific">Rhodopseudomonas palustris</name>
    <dbReference type="NCBI Taxonomy" id="1076"/>
    <lineage>
        <taxon>Bacteria</taxon>
        <taxon>Pseudomonadati</taxon>
        <taxon>Pseudomonadota</taxon>
        <taxon>Alphaproteobacteria</taxon>
        <taxon>Hyphomicrobiales</taxon>
        <taxon>Nitrobacteraceae</taxon>
        <taxon>Rhodopseudomonas</taxon>
    </lineage>
</organism>
<accession>A0A933VTU3</accession>
<dbReference type="InterPro" id="IPR003786">
    <property type="entry name" value="FdhD"/>
</dbReference>
<dbReference type="Gene3D" id="3.10.20.10">
    <property type="match status" value="1"/>
</dbReference>
<dbReference type="NCBIfam" id="TIGR00129">
    <property type="entry name" value="fdhD_narQ"/>
    <property type="match status" value="1"/>
</dbReference>
<protein>
    <recommendedName>
        <fullName evidence="3">Sulfur carrier protein FdhD</fullName>
    </recommendedName>
</protein>
<dbReference type="AlphaFoldDB" id="A0A933VTU3"/>
<evidence type="ECO:0000313" key="4">
    <source>
        <dbReference type="EMBL" id="MBI5127987.1"/>
    </source>
</evidence>
<dbReference type="GO" id="GO:0006777">
    <property type="term" value="P:Mo-molybdopterin cofactor biosynthetic process"/>
    <property type="evidence" value="ECO:0007669"/>
    <property type="project" value="UniProtKB-UniRule"/>
</dbReference>
<keyword evidence="2 3" id="KW-0501">Molybdenum cofactor biosynthesis</keyword>
<proteinExistence type="inferred from homology"/>
<dbReference type="GO" id="GO:0097163">
    <property type="term" value="F:sulfur carrier activity"/>
    <property type="evidence" value="ECO:0007669"/>
    <property type="project" value="UniProtKB-UniRule"/>
</dbReference>
<feature type="active site" description="Cysteine persulfide intermediate" evidence="3">
    <location>
        <position position="109"/>
    </location>
</feature>
<evidence type="ECO:0000256" key="1">
    <source>
        <dbReference type="ARBA" id="ARBA00022490"/>
    </source>
</evidence>
<dbReference type="InterPro" id="IPR016193">
    <property type="entry name" value="Cytidine_deaminase-like"/>
</dbReference>
<dbReference type="GO" id="GO:0005737">
    <property type="term" value="C:cytoplasm"/>
    <property type="evidence" value="ECO:0007669"/>
    <property type="project" value="UniProtKB-SubCell"/>
</dbReference>
<sequence length="275" mass="28734">MRPTLHTRSTRTWRNGRMQDGARAIPEETPVAISYNGGTHAVMMATPADLEDFAIGFSLSEGVIAAPAQIDSFEIVPLDDGIELRMWLGGDVADKLQQRRRHIAGPTGCGLCGVDSIAEALRPAAVVAPGGRFTPQQIVAAIEAMPPLQKLNIETRAVHAAAFWTPARGIVGLREDVGRHNALDKLAGVLARQQVATGDGIVLLTSRVSVEMVQKTATLGAPLLVAVSAPTALAVRMADAAGITLAAVARADGFEIFTHPGRISGGESEGAADVA</sequence>
<comment type="function">
    <text evidence="3">Required for formate dehydrogenase (FDH) activity. Acts as a sulfur carrier protein that transfers sulfur from IscS to the molybdenum cofactor prior to its insertion into FDH.</text>
</comment>
<gene>
    <name evidence="3 4" type="primary">fdhD</name>
    <name evidence="4" type="ORF">HZA66_00970</name>
</gene>
<evidence type="ECO:0000256" key="2">
    <source>
        <dbReference type="ARBA" id="ARBA00023150"/>
    </source>
</evidence>
<dbReference type="Gene3D" id="3.40.140.10">
    <property type="entry name" value="Cytidine Deaminase, domain 2"/>
    <property type="match status" value="1"/>
</dbReference>
<dbReference type="HAMAP" id="MF_00187">
    <property type="entry name" value="FdhD"/>
    <property type="match status" value="1"/>
</dbReference>
<dbReference type="SUPFAM" id="SSF53927">
    <property type="entry name" value="Cytidine deaminase-like"/>
    <property type="match status" value="1"/>
</dbReference>
<dbReference type="PANTHER" id="PTHR30592">
    <property type="entry name" value="FORMATE DEHYDROGENASE"/>
    <property type="match status" value="1"/>
</dbReference>
<dbReference type="EMBL" id="JACRJB010000004">
    <property type="protein sequence ID" value="MBI5127987.1"/>
    <property type="molecule type" value="Genomic_DNA"/>
</dbReference>
<dbReference type="GO" id="GO:0016783">
    <property type="term" value="F:sulfurtransferase activity"/>
    <property type="evidence" value="ECO:0007669"/>
    <property type="project" value="InterPro"/>
</dbReference>
<comment type="subcellular location">
    <subcellularLocation>
        <location evidence="3">Cytoplasm</location>
    </subcellularLocation>
</comment>
<dbReference type="PIRSF" id="PIRSF015626">
    <property type="entry name" value="FdhD"/>
    <property type="match status" value="1"/>
</dbReference>
<evidence type="ECO:0000313" key="5">
    <source>
        <dbReference type="Proteomes" id="UP000782519"/>
    </source>
</evidence>
<keyword evidence="1 3" id="KW-0963">Cytoplasm</keyword>
<dbReference type="Proteomes" id="UP000782519">
    <property type="component" value="Unassembled WGS sequence"/>
</dbReference>